<dbReference type="EMBL" id="VCJR02000001">
    <property type="protein sequence ID" value="NHK26588.1"/>
    <property type="molecule type" value="Genomic_DNA"/>
</dbReference>
<evidence type="ECO:0000313" key="6">
    <source>
        <dbReference type="Proteomes" id="UP000818603"/>
    </source>
</evidence>
<proteinExistence type="predicted"/>
<dbReference type="Pfam" id="PF05170">
    <property type="entry name" value="AsmA"/>
    <property type="match status" value="2"/>
</dbReference>
<feature type="domain" description="AsmA" evidence="2">
    <location>
        <begin position="298"/>
        <end position="559"/>
    </location>
</feature>
<name>A0A8J3A0B3_9PROT</name>
<dbReference type="InterPro" id="IPR007844">
    <property type="entry name" value="AsmA"/>
</dbReference>
<evidence type="ECO:0000256" key="1">
    <source>
        <dbReference type="SAM" id="MobiDB-lite"/>
    </source>
</evidence>
<protein>
    <submittedName>
        <fullName evidence="4">AsmA family protein</fullName>
    </submittedName>
</protein>
<feature type="region of interest" description="Disordered" evidence="1">
    <location>
        <begin position="670"/>
        <end position="734"/>
    </location>
</feature>
<dbReference type="EMBL" id="BMGZ01000001">
    <property type="protein sequence ID" value="GGH92794.1"/>
    <property type="molecule type" value="Genomic_DNA"/>
</dbReference>
<dbReference type="InterPro" id="IPR052894">
    <property type="entry name" value="AsmA-related"/>
</dbReference>
<feature type="compositionally biased region" description="Acidic residues" evidence="1">
    <location>
        <begin position="680"/>
        <end position="708"/>
    </location>
</feature>
<evidence type="ECO:0000313" key="5">
    <source>
        <dbReference type="Proteomes" id="UP000621856"/>
    </source>
</evidence>
<evidence type="ECO:0000313" key="4">
    <source>
        <dbReference type="EMBL" id="NHK26588.1"/>
    </source>
</evidence>
<comment type="caution">
    <text evidence="3">The sequence shown here is derived from an EMBL/GenBank/DDBJ whole genome shotgun (WGS) entry which is preliminary data.</text>
</comment>
<organism evidence="3 5">
    <name type="scientific">Aquisalinus luteolus</name>
    <dbReference type="NCBI Taxonomy" id="1566827"/>
    <lineage>
        <taxon>Bacteria</taxon>
        <taxon>Pseudomonadati</taxon>
        <taxon>Pseudomonadota</taxon>
        <taxon>Alphaproteobacteria</taxon>
        <taxon>Parvularculales</taxon>
        <taxon>Parvularculaceae</taxon>
        <taxon>Aquisalinus</taxon>
    </lineage>
</organism>
<feature type="compositionally biased region" description="Basic and acidic residues" evidence="1">
    <location>
        <begin position="709"/>
        <end position="718"/>
    </location>
</feature>
<dbReference type="PANTHER" id="PTHR30441:SF4">
    <property type="entry name" value="PROTEIN ASMA"/>
    <property type="match status" value="1"/>
</dbReference>
<dbReference type="Proteomes" id="UP000621856">
    <property type="component" value="Unassembled WGS sequence"/>
</dbReference>
<reference evidence="3" key="3">
    <citation type="submission" date="2020-09" db="EMBL/GenBank/DDBJ databases">
        <authorList>
            <person name="Sun Q."/>
            <person name="Zhou Y."/>
        </authorList>
    </citation>
    <scope>NUCLEOTIDE SEQUENCE</scope>
    <source>
        <strain evidence="3">CGMCC 1.14984</strain>
    </source>
</reference>
<reference evidence="4 6" key="2">
    <citation type="submission" date="2020-02" db="EMBL/GenBank/DDBJ databases">
        <title>Genome sequence of Parvularcula flava strain NH6-79.</title>
        <authorList>
            <person name="Abdul Karim M.H."/>
            <person name="Lam M.Q."/>
            <person name="Chen S.J."/>
            <person name="Yahya A."/>
            <person name="Shahir S."/>
            <person name="Shamsir M.S."/>
            <person name="Chong C.S."/>
        </authorList>
    </citation>
    <scope>NUCLEOTIDE SEQUENCE [LARGE SCALE GENOMIC DNA]</scope>
    <source>
        <strain evidence="4 6">NH6-79</strain>
    </source>
</reference>
<evidence type="ECO:0000259" key="2">
    <source>
        <dbReference type="Pfam" id="PF05170"/>
    </source>
</evidence>
<reference evidence="3" key="1">
    <citation type="journal article" date="2014" name="Int. J. Syst. Evol. Microbiol.">
        <title>Complete genome sequence of Corynebacterium casei LMG S-19264T (=DSM 44701T), isolated from a smear-ripened cheese.</title>
        <authorList>
            <consortium name="US DOE Joint Genome Institute (JGI-PGF)"/>
            <person name="Walter F."/>
            <person name="Albersmeier A."/>
            <person name="Kalinowski J."/>
            <person name="Ruckert C."/>
        </authorList>
    </citation>
    <scope>NUCLEOTIDE SEQUENCE</scope>
    <source>
        <strain evidence="3">CGMCC 1.14984</strain>
    </source>
</reference>
<accession>A0A8J3A0B3</accession>
<dbReference type="PANTHER" id="PTHR30441">
    <property type="entry name" value="DUF748 DOMAIN-CONTAINING PROTEIN"/>
    <property type="match status" value="1"/>
</dbReference>
<dbReference type="AlphaFoldDB" id="A0A8J3A0B3"/>
<sequence length="734" mass="77870">MRKILAGLGALIVLIVIGLLVAPMFIPASAYKDRLEREASNMLGREVTIGEVPKAALFPNPAFTVDNLTIANAEGMTDEYFVSVGSADIGVKLFPLFSGNVEIDRFVLTEPEIYLERRADGEVNWALGAEDEATPAEEETTSDDEGPLKDIRLGDVRIIDGVIVYRDRASDQTFEARDANIEIELASLDEALSADGTMTFQGRPATLDATITTPRSLMNNAATVIGLDFSVEDNVVDADINLAGGELSYDGQLDIDAPSLKSLLATLGMGIDVDQGFDRLKVSGDVAGTDERLSFSNADITFDQITGNGDLDFAWGGAKPTVTGDIALSQMDLTPYLPPETEAQKANREDKDAGFPAWPTTPIDFSALNAVNADITATTEGITLPTMKFGRSQLGLRINNGVLNANLNEVNLYDGGGSASVMVNAAGNTPRVESVLDLKGLNAQSFARDVMGLNRLTGIGGVQANLSTGGNNVAAMISALNGQGTIALDKGAMEGIDLGKIIQTASTLISGLSAENGQFSFNPQVLVTAVSEARGPSSETQFNELQSPFSISNGVVSSQNIMLRGPLYMISGDGTVNLPTQTIDMAFVPTVFQSLQDETGRQLNLPLMIGGTFNEPTVGFNTQVLLQEVASGRIKNLLNKNGVAVGEGESVQDALQNRARSELEKALGITRPGAAQPATDAEECTAEDPADCVTDEEANLAPEEEEKSVEDQLKERALDAIFGGRKKTDQTEDE</sequence>
<dbReference type="GO" id="GO:0090313">
    <property type="term" value="P:regulation of protein targeting to membrane"/>
    <property type="evidence" value="ECO:0007669"/>
    <property type="project" value="TreeGrafter"/>
</dbReference>
<dbReference type="RefSeq" id="WP_155136395.1">
    <property type="nucleotide sequence ID" value="NZ_BMGZ01000001.1"/>
</dbReference>
<feature type="domain" description="AsmA" evidence="2">
    <location>
        <begin position="4"/>
        <end position="210"/>
    </location>
</feature>
<keyword evidence="6" id="KW-1185">Reference proteome</keyword>
<evidence type="ECO:0000313" key="3">
    <source>
        <dbReference type="EMBL" id="GGH92794.1"/>
    </source>
</evidence>
<dbReference type="GO" id="GO:0005886">
    <property type="term" value="C:plasma membrane"/>
    <property type="evidence" value="ECO:0007669"/>
    <property type="project" value="TreeGrafter"/>
</dbReference>
<dbReference type="Proteomes" id="UP000818603">
    <property type="component" value="Unassembled WGS sequence"/>
</dbReference>
<gene>
    <name evidence="4" type="ORF">FF098_001545</name>
    <name evidence="3" type="ORF">GCM10011355_03130</name>
</gene>